<feature type="region of interest" description="Disordered" evidence="3">
    <location>
        <begin position="135"/>
        <end position="157"/>
    </location>
</feature>
<feature type="region of interest" description="Disordered" evidence="3">
    <location>
        <begin position="1"/>
        <end position="22"/>
    </location>
</feature>
<dbReference type="Pfam" id="PF16679">
    <property type="entry name" value="CDT1_C"/>
    <property type="match status" value="1"/>
</dbReference>
<evidence type="ECO:0000313" key="5">
    <source>
        <dbReference type="EMBL" id="CZR69498.1"/>
    </source>
</evidence>
<feature type="compositionally biased region" description="Basic and acidic residues" evidence="3">
    <location>
        <begin position="332"/>
        <end position="345"/>
    </location>
</feature>
<dbReference type="Proteomes" id="UP000184330">
    <property type="component" value="Unassembled WGS sequence"/>
</dbReference>
<dbReference type="InterPro" id="IPR038090">
    <property type="entry name" value="Cdt1_C_WH_dom_sf"/>
</dbReference>
<feature type="compositionally biased region" description="Basic residues" evidence="3">
    <location>
        <begin position="1"/>
        <end position="10"/>
    </location>
</feature>
<evidence type="ECO:0000256" key="2">
    <source>
        <dbReference type="ARBA" id="ARBA00023306"/>
    </source>
</evidence>
<keyword evidence="2" id="KW-0131">Cell cycle</keyword>
<dbReference type="EMBL" id="FJOG01000072">
    <property type="protein sequence ID" value="CZR69498.1"/>
    <property type="molecule type" value="Genomic_DNA"/>
</dbReference>
<evidence type="ECO:0000256" key="3">
    <source>
        <dbReference type="SAM" id="MobiDB-lite"/>
    </source>
</evidence>
<keyword evidence="6" id="KW-1185">Reference proteome</keyword>
<dbReference type="OrthoDB" id="341730at2759"/>
<feature type="compositionally biased region" description="Low complexity" evidence="3">
    <location>
        <begin position="141"/>
        <end position="150"/>
    </location>
</feature>
<name>A0A1L7XWW4_9HELO</name>
<proteinExistence type="inferred from homology"/>
<feature type="domain" description="DNA replication factor Cdt1 C-terminal" evidence="4">
    <location>
        <begin position="356"/>
        <end position="456"/>
    </location>
</feature>
<dbReference type="Pfam" id="PF26121">
    <property type="entry name" value="HTH_CDT1"/>
    <property type="match status" value="1"/>
</dbReference>
<protein>
    <recommendedName>
        <fullName evidence="4">DNA replication factor Cdt1 C-terminal domain-containing protein</fullName>
    </recommendedName>
</protein>
<accession>A0A1L7XWW4</accession>
<evidence type="ECO:0000313" key="6">
    <source>
        <dbReference type="Proteomes" id="UP000184330"/>
    </source>
</evidence>
<reference evidence="5 6" key="1">
    <citation type="submission" date="2016-03" db="EMBL/GenBank/DDBJ databases">
        <authorList>
            <person name="Ploux O."/>
        </authorList>
    </citation>
    <scope>NUCLEOTIDE SEQUENCE [LARGE SCALE GENOMIC DNA]</scope>
    <source>
        <strain evidence="5 6">UAMH 11012</strain>
    </source>
</reference>
<feature type="compositionally biased region" description="Basic and acidic residues" evidence="3">
    <location>
        <begin position="81"/>
        <end position="100"/>
    </location>
</feature>
<feature type="region of interest" description="Disordered" evidence="3">
    <location>
        <begin position="47"/>
        <end position="117"/>
    </location>
</feature>
<dbReference type="Gene3D" id="1.10.10.1420">
    <property type="entry name" value="DNA replication factor Cdt1, C-terminal WH domain"/>
    <property type="match status" value="1"/>
</dbReference>
<evidence type="ECO:0000259" key="4">
    <source>
        <dbReference type="Pfam" id="PF16679"/>
    </source>
</evidence>
<organism evidence="5 6">
    <name type="scientific">Phialocephala subalpina</name>
    <dbReference type="NCBI Taxonomy" id="576137"/>
    <lineage>
        <taxon>Eukaryota</taxon>
        <taxon>Fungi</taxon>
        <taxon>Dikarya</taxon>
        <taxon>Ascomycota</taxon>
        <taxon>Pezizomycotina</taxon>
        <taxon>Leotiomycetes</taxon>
        <taxon>Helotiales</taxon>
        <taxon>Mollisiaceae</taxon>
        <taxon>Phialocephala</taxon>
        <taxon>Phialocephala fortinii species complex</taxon>
    </lineage>
</organism>
<sequence>MPGAIKRRKLATSSKAASVRTGGLQAFTTTSKAVRIQKSIEEKPHVETISIASKTSPITTKRRFVDSDEESTPEKPSIQASDREIKPLPSRRSNDTHTPDRPIPSQQSAPSIDTPTKGARSLLDRFRIVDKTPTRSPLYASSSSLPVLKSSPERIQTDTPQDLPSELLDLINLHAAFLTALSIHYAHNGTHAPADLRNLCPDVARAWGKRSVALEDIRRTLGVLNANIPEGKYDHRISHLTLSDYGHGKICIEIKTSAGKPGRIARPVNEDLLNGIFIRGLVAGWEGKEEDATTAASFIEGLPLEAITTCPSLIKMSPMLAKGQRRLEDLKAGMSSKKDAEKEKSTSSTANGPKPSLLERLRAKQLHQSTLAPLPSKAELARKAAMGRIDEVVAVLTILSTSSSVGQQRISFTLPTVIGKLKDSFKTPMSKDEADTCVRLLAAEIAPEWVKIVKMGKTEALVVNRDERPGELDIKERVKRAV</sequence>
<feature type="compositionally biased region" description="Polar residues" evidence="3">
    <location>
        <begin position="104"/>
        <end position="114"/>
    </location>
</feature>
<comment type="similarity">
    <text evidence="1">Belongs to the Cdt1 family.</text>
</comment>
<dbReference type="InterPro" id="IPR032054">
    <property type="entry name" value="Cdt1_C"/>
</dbReference>
<dbReference type="AlphaFoldDB" id="A0A1L7XWW4"/>
<gene>
    <name evidence="5" type="ORF">PAC_19398</name>
</gene>
<dbReference type="STRING" id="576137.A0A1L7XWW4"/>
<evidence type="ECO:0000256" key="1">
    <source>
        <dbReference type="ARBA" id="ARBA00008356"/>
    </source>
</evidence>
<feature type="compositionally biased region" description="Polar residues" evidence="3">
    <location>
        <begin position="50"/>
        <end position="59"/>
    </location>
</feature>
<feature type="region of interest" description="Disordered" evidence="3">
    <location>
        <begin position="332"/>
        <end position="356"/>
    </location>
</feature>